<name>M2M4S0_BAUPA</name>
<feature type="compositionally biased region" description="Polar residues" evidence="1">
    <location>
        <begin position="461"/>
        <end position="471"/>
    </location>
</feature>
<gene>
    <name evidence="2" type="ORF">BAUCODRAFT_126596</name>
</gene>
<feature type="compositionally biased region" description="Polar residues" evidence="1">
    <location>
        <begin position="428"/>
        <end position="439"/>
    </location>
</feature>
<feature type="region of interest" description="Disordered" evidence="1">
    <location>
        <begin position="413"/>
        <end position="527"/>
    </location>
</feature>
<feature type="compositionally biased region" description="Basic and acidic residues" evidence="1">
    <location>
        <begin position="504"/>
        <end position="527"/>
    </location>
</feature>
<evidence type="ECO:0000256" key="1">
    <source>
        <dbReference type="SAM" id="MobiDB-lite"/>
    </source>
</evidence>
<proteinExistence type="predicted"/>
<feature type="compositionally biased region" description="Polar residues" evidence="1">
    <location>
        <begin position="87"/>
        <end position="120"/>
    </location>
</feature>
<feature type="region of interest" description="Disordered" evidence="1">
    <location>
        <begin position="302"/>
        <end position="327"/>
    </location>
</feature>
<dbReference type="OrthoDB" id="5431222at2759"/>
<dbReference type="EMBL" id="KB445563">
    <property type="protein sequence ID" value="EMC91596.1"/>
    <property type="molecule type" value="Genomic_DNA"/>
</dbReference>
<feature type="region of interest" description="Disordered" evidence="1">
    <location>
        <begin position="350"/>
        <end position="385"/>
    </location>
</feature>
<dbReference type="AlphaFoldDB" id="M2M4S0"/>
<dbReference type="eggNOG" id="ENOG502SEZA">
    <property type="taxonomic scope" value="Eukaryota"/>
</dbReference>
<evidence type="ECO:0000313" key="2">
    <source>
        <dbReference type="EMBL" id="EMC91596.1"/>
    </source>
</evidence>
<organism evidence="2 3">
    <name type="scientific">Baudoinia panamericana (strain UAMH 10762)</name>
    <name type="common">Angels' share fungus</name>
    <name type="synonym">Baudoinia compniacensis (strain UAMH 10762)</name>
    <dbReference type="NCBI Taxonomy" id="717646"/>
    <lineage>
        <taxon>Eukaryota</taxon>
        <taxon>Fungi</taxon>
        <taxon>Dikarya</taxon>
        <taxon>Ascomycota</taxon>
        <taxon>Pezizomycotina</taxon>
        <taxon>Dothideomycetes</taxon>
        <taxon>Dothideomycetidae</taxon>
        <taxon>Mycosphaerellales</taxon>
        <taxon>Teratosphaeriaceae</taxon>
        <taxon>Baudoinia</taxon>
    </lineage>
</organism>
<feature type="region of interest" description="Disordered" evidence="1">
    <location>
        <begin position="1"/>
        <end position="176"/>
    </location>
</feature>
<sequence length="527" mass="57724">MSGIQHQGFSHGPGYSGPPPAKKPRSNPVITRYPPPPGYRGPAQPHQTFQGYGYQQPGVVTYPQQPFAAPQPYPQPQWPGYQHQQYSGTSYGGPQNYYQQTNPTFPTTYPGWQQPMSAPTNAPPQPWHPQNNGFDPSKRRHNSAPFPHGRNNSIGPLDGNGDPLPPLITVGDGDDALDEEFDGECYFGRHSDEINPELSLGVIEWRAPLPTNLPLPSSYAEAELEAIAPRKPRPLDEPSVSDYFTKENKDEALLSIRQTEEWEHVKNDLIYRDFPAVPNEIVPLSAMLEKYRYRPRLGLQRSTAEYASPGPESRSQTPAGGDESQEQNDMLGNLEQALFATNTYSRRDAKVANGVRSHSRSASVTSTATERITRPTPLAPVRDQQQEDVLAALGVTGSPKMVFQTPGPAIAATLQAQQQSSATNSRQGSLNGVPNSLKQSPPPLSVHAASNGHSIERPGSAASQRTITGSDFQDADATPNAKVNGTDNRKRSHGEFQDGSTYSQKERNDAETAEPRRKHVRVDGPHV</sequence>
<dbReference type="HOGENOM" id="CLU_544033_0_0_1"/>
<dbReference type="Proteomes" id="UP000011761">
    <property type="component" value="Unassembled WGS sequence"/>
</dbReference>
<protein>
    <submittedName>
        <fullName evidence="2">Uncharacterized protein</fullName>
    </submittedName>
</protein>
<evidence type="ECO:0000313" key="3">
    <source>
        <dbReference type="Proteomes" id="UP000011761"/>
    </source>
</evidence>
<dbReference type="KEGG" id="bcom:BAUCODRAFT_126596"/>
<dbReference type="STRING" id="717646.M2M4S0"/>
<accession>M2M4S0</accession>
<feature type="compositionally biased region" description="Polar residues" evidence="1">
    <location>
        <begin position="360"/>
        <end position="370"/>
    </location>
</feature>
<reference evidence="2 3" key="1">
    <citation type="journal article" date="2012" name="PLoS Pathog.">
        <title>Diverse lifestyles and strategies of plant pathogenesis encoded in the genomes of eighteen Dothideomycetes fungi.</title>
        <authorList>
            <person name="Ohm R.A."/>
            <person name="Feau N."/>
            <person name="Henrissat B."/>
            <person name="Schoch C.L."/>
            <person name="Horwitz B.A."/>
            <person name="Barry K.W."/>
            <person name="Condon B.J."/>
            <person name="Copeland A.C."/>
            <person name="Dhillon B."/>
            <person name="Glaser F."/>
            <person name="Hesse C.N."/>
            <person name="Kosti I."/>
            <person name="LaButti K."/>
            <person name="Lindquist E.A."/>
            <person name="Lucas S."/>
            <person name="Salamov A.A."/>
            <person name="Bradshaw R.E."/>
            <person name="Ciuffetti L."/>
            <person name="Hamelin R.C."/>
            <person name="Kema G.H.J."/>
            <person name="Lawrence C."/>
            <person name="Scott J.A."/>
            <person name="Spatafora J.W."/>
            <person name="Turgeon B.G."/>
            <person name="de Wit P.J.G.M."/>
            <person name="Zhong S."/>
            <person name="Goodwin S.B."/>
            <person name="Grigoriev I.V."/>
        </authorList>
    </citation>
    <scope>NUCLEOTIDE SEQUENCE [LARGE SCALE GENOMIC DNA]</scope>
    <source>
        <strain evidence="2 3">UAMH 10762</strain>
    </source>
</reference>
<feature type="compositionally biased region" description="Basic and acidic residues" evidence="1">
    <location>
        <begin position="487"/>
        <end position="496"/>
    </location>
</feature>
<feature type="compositionally biased region" description="Low complexity" evidence="1">
    <location>
        <begin position="413"/>
        <end position="427"/>
    </location>
</feature>
<dbReference type="RefSeq" id="XP_007681124.1">
    <property type="nucleotide sequence ID" value="XM_007682934.1"/>
</dbReference>
<dbReference type="GeneID" id="19108071"/>
<dbReference type="OMA" id="DGAIWPK"/>
<keyword evidence="3" id="KW-1185">Reference proteome</keyword>